<dbReference type="EMBL" id="JAIZAY010000171">
    <property type="protein sequence ID" value="KAJ8018840.1"/>
    <property type="molecule type" value="Genomic_DNA"/>
</dbReference>
<feature type="region of interest" description="Disordered" evidence="1">
    <location>
        <begin position="719"/>
        <end position="738"/>
    </location>
</feature>
<accession>A0A9Q0YCF9</accession>
<feature type="region of interest" description="Disordered" evidence="1">
    <location>
        <begin position="514"/>
        <end position="541"/>
    </location>
</feature>
<evidence type="ECO:0000313" key="4">
    <source>
        <dbReference type="Proteomes" id="UP001152320"/>
    </source>
</evidence>
<protein>
    <recommendedName>
        <fullName evidence="2">ZU5 domain-containing protein</fullName>
    </recommendedName>
</protein>
<reference evidence="3" key="1">
    <citation type="submission" date="2021-10" db="EMBL/GenBank/DDBJ databases">
        <title>Tropical sea cucumber genome reveals ecological adaptation and Cuvierian tubules defense mechanism.</title>
        <authorList>
            <person name="Chen T."/>
        </authorList>
    </citation>
    <scope>NUCLEOTIDE SEQUENCE</scope>
    <source>
        <strain evidence="3">Nanhai2018</strain>
        <tissue evidence="3">Muscle</tissue>
    </source>
</reference>
<evidence type="ECO:0000313" key="3">
    <source>
        <dbReference type="EMBL" id="KAJ8018840.1"/>
    </source>
</evidence>
<dbReference type="OrthoDB" id="7457896at2759"/>
<dbReference type="PANTHER" id="PTHR23159">
    <property type="entry name" value="CENTROSOMAL PROTEIN 2"/>
    <property type="match status" value="1"/>
</dbReference>
<feature type="domain" description="ZU5" evidence="2">
    <location>
        <begin position="1623"/>
        <end position="1712"/>
    </location>
</feature>
<comment type="caution">
    <text evidence="3">The sequence shown here is derived from an EMBL/GenBank/DDBJ whole genome shotgun (WGS) entry which is preliminary data.</text>
</comment>
<sequence>MDTYYATCPKFHCFVFIRSVQHIQHERFTAKQHGYQLLHLSLDLSGNIAVSGCHYSSRRTYIDLYSGNNSDSRDKLKLFYSKEFEKYSDYWLRYVSFLDKNVSKLVTCIGDKIEIIDTKNESKVLRSCRVNGETITCLAVREGEIFIGLWESQTVLVFNNDLKETKKIGIKGIKDGDWPWDLQVIKDTVFVCTAGMLQWRVLSLSVYDGSIVSEYTNTTAMYERAWRIAVSEEMNLVAVLWYKYTKNGIIVYSLNKNKSFLVFDVDNDVTRIRISDRDRMIITGNRETGEIEMYSLEQLFSFEAMKRTLAYIVSPEECEALRKYFGVTEEEMRRLEAGDEDKELSDKEKTVRKMECLLTLIEEKGHLNSYNIDELTGAVSRLGDEIRISDLKGPMEGYSLHSSNMKISMTEMMTRQKAWEDERNQLISKVKKHEKTLDDLQDQLVQVQEQEKMLREDQKIGELKIKELKGEKITLKEELQQSSKQMETLTEELEQMQMKSAKDIKTLIDELKQTKQSKTESERQIETLTEELKQSKTESDRQIEALEEELKETKESKTESDRQIQTMTEELRQIRIESTKKIETLTEELEQTEMKSATEMETLTEELAQVKRESYTKIEILTEELEQTVQVLDLTKTYYANKIERLTTDLNETKQKLLTRVKELETTNKELELTKQTLKETAKDRENTETELKQYQLDFAKQSKALKEVLNQTKEAMAELHKRPVEDKSSVESEETRDEDGAILAAEFGRLTVAIAEHLRLDDCLRLARVCNIPVSDCDTLLRVSSIESPGMKLLDVLKKRKVINMFDVTNLQKALAVLQLEAVNHDLVAPYQEKIDKEQYELNKVEEMNTWEEIDAFVNAAKNLSAQRQIRDSQTSQIDDTRPEYASQTEAAIQHTEAGDEGRGLFLGGRHHHQLYTECSIGREGGTIQLANVSLTVPPNALHESHVIAISVMNESPFPLDREVDTARMTPLIKLEPLGLKFKKSLQLNIPHSALISEPEDHDVIIYSGQITKNDEDSSDSIRWTEERSITRQLKEKSVTVDIQCLTYLSASLVSQTSAPPLYIVRAIPFVDGVRNTDDDIVLTICFCSDNDSEYNMLLSDYNTKLTLEQYSTIQLCRHPERDEDDAGFLSVTVTSVNNTYVPDADQAVKQFSISHLCTASRVSHQLRLQKNRGIDGDDVHVLLTFSQAERTSAKIFMKARIKDLMISQESEDFLIGSVSTVLEPYDELKANISSMLENDHYIQLATFFNLTPAEAERVKIDASPGRILMKILDEREMIMPQKMFGLYQGLNVCHLDQIARLVFEYIEKNLNETQQEKHKNEKEKCAKGNPENASVSQRPLQRRQNPRSRIDKSVQTTVTATSSSSDSVLKMLNQEQCLDEDRTSDTLSITHRLYTTLKWMKEHLDIIRYILPVFLDGILQTHRGDVMMLLSDYQTKLPLEQYSNLHLHRHSERDEDDAGFLSVTVTSQNNTYVPDTEQAVKIKDLIISEESSKLRLGSVTPGNKMYEDMVVHISSSLDTEKCRELGNYFQLNSEDIEMVVSNQDPGKMLMKTLEERSLVDSQKMIYFFEGLKACHLDKTAKLVADYISEFSKLTQVEGQKQKEDKNIEDVQNTSSNMHTDQTITNVGGTMCIPGTDVRLKILPNSLPKGVEQARIRMEIITSRLLWNQPVHSFASNSSVVVELLPNHLQLQRCALLTLPHCLKLKTTSHNAVKVFVSHHSKDSKPCWEEKPLLDYQLDDNALTLHLDTFCWVKYEIDDEVVEAKKIQVFAARPDISQEDETTKVELGYHPDLPGAGEILRNNEDLVKVEKKPFLFVREGNADLEIVGSHIEPAYWEFCKTGENVKVVITNVKEPLLYEIKAIDI</sequence>
<dbReference type="InterPro" id="IPR000906">
    <property type="entry name" value="ZU5_dom"/>
</dbReference>
<keyword evidence="4" id="KW-1185">Reference proteome</keyword>
<evidence type="ECO:0000256" key="1">
    <source>
        <dbReference type="SAM" id="MobiDB-lite"/>
    </source>
</evidence>
<feature type="domain" description="ZU5" evidence="2">
    <location>
        <begin position="921"/>
        <end position="1008"/>
    </location>
</feature>
<proteinExistence type="predicted"/>
<dbReference type="SUPFAM" id="SSF101898">
    <property type="entry name" value="NHL repeat"/>
    <property type="match status" value="1"/>
</dbReference>
<feature type="compositionally biased region" description="Low complexity" evidence="1">
    <location>
        <begin position="1355"/>
        <end position="1364"/>
    </location>
</feature>
<dbReference type="Pfam" id="PF00791">
    <property type="entry name" value="ZU5"/>
    <property type="match status" value="2"/>
</dbReference>
<feature type="compositionally biased region" description="Basic and acidic residues" evidence="1">
    <location>
        <begin position="719"/>
        <end position="731"/>
    </location>
</feature>
<dbReference type="PANTHER" id="PTHR23159:SF31">
    <property type="entry name" value="CENTROSOME-ASSOCIATED PROTEIN CEP250 ISOFORM X1"/>
    <property type="match status" value="1"/>
</dbReference>
<organism evidence="3 4">
    <name type="scientific">Holothuria leucospilota</name>
    <name type="common">Black long sea cucumber</name>
    <name type="synonym">Mertensiothuria leucospilota</name>
    <dbReference type="NCBI Taxonomy" id="206669"/>
    <lineage>
        <taxon>Eukaryota</taxon>
        <taxon>Metazoa</taxon>
        <taxon>Echinodermata</taxon>
        <taxon>Eleutherozoa</taxon>
        <taxon>Echinozoa</taxon>
        <taxon>Holothuroidea</taxon>
        <taxon>Aspidochirotacea</taxon>
        <taxon>Aspidochirotida</taxon>
        <taxon>Holothuriidae</taxon>
        <taxon>Holothuria</taxon>
    </lineage>
</organism>
<dbReference type="Proteomes" id="UP001152320">
    <property type="component" value="Unassembled WGS sequence"/>
</dbReference>
<dbReference type="Gene3D" id="2.60.220.30">
    <property type="match status" value="2"/>
</dbReference>
<feature type="region of interest" description="Disordered" evidence="1">
    <location>
        <begin position="1316"/>
        <end position="1364"/>
    </location>
</feature>
<evidence type="ECO:0000259" key="2">
    <source>
        <dbReference type="Pfam" id="PF00791"/>
    </source>
</evidence>
<gene>
    <name evidence="3" type="ORF">HOLleu_42954</name>
</gene>
<name>A0A9Q0YCF9_HOLLE</name>
<feature type="compositionally biased region" description="Basic and acidic residues" evidence="1">
    <location>
        <begin position="1316"/>
        <end position="1328"/>
    </location>
</feature>